<keyword evidence="6" id="KW-1185">Reference proteome</keyword>
<dbReference type="PATRIC" id="fig|1292034.3.peg.514"/>
<dbReference type="InterPro" id="IPR004846">
    <property type="entry name" value="T2SS/T3SS_dom"/>
</dbReference>
<dbReference type="GO" id="GO:0009306">
    <property type="term" value="P:protein secretion"/>
    <property type="evidence" value="ECO:0007669"/>
    <property type="project" value="InterPro"/>
</dbReference>
<name>R0EF03_CAUVI</name>
<dbReference type="EMBL" id="APMP01000001">
    <property type="protein sequence ID" value="ENZ84008.1"/>
    <property type="molecule type" value="Genomic_DNA"/>
</dbReference>
<reference evidence="5 6" key="1">
    <citation type="journal article" date="2013" name="Genome Announc.">
        <title>Draft Genome Sequence for Caulobacter sp. Strain OR37, a Bacterium Tolerant to Heavy Metals.</title>
        <authorList>
            <person name="Utturkar S.M."/>
            <person name="Bollmann A."/>
            <person name="Brzoska R.M."/>
            <person name="Klingeman D.M."/>
            <person name="Epstein S.E."/>
            <person name="Palumbo A.V."/>
            <person name="Brown S.D."/>
        </authorList>
    </citation>
    <scope>NUCLEOTIDE SEQUENCE [LARGE SCALE GENOMIC DNA]</scope>
    <source>
        <strain evidence="5 6">OR37</strain>
    </source>
</reference>
<dbReference type="InterPro" id="IPR032789">
    <property type="entry name" value="T2SS-T3SS_pil_N"/>
</dbReference>
<organism evidence="5 6">
    <name type="scientific">Caulobacter vibrioides OR37</name>
    <dbReference type="NCBI Taxonomy" id="1292034"/>
    <lineage>
        <taxon>Bacteria</taxon>
        <taxon>Pseudomonadati</taxon>
        <taxon>Pseudomonadota</taxon>
        <taxon>Alphaproteobacteria</taxon>
        <taxon>Caulobacterales</taxon>
        <taxon>Caulobacteraceae</taxon>
        <taxon>Caulobacter</taxon>
    </lineage>
</organism>
<dbReference type="InterPro" id="IPR050810">
    <property type="entry name" value="Bact_Secretion_Sys_Channel"/>
</dbReference>
<dbReference type="GO" id="GO:0015627">
    <property type="term" value="C:type II protein secretion system complex"/>
    <property type="evidence" value="ECO:0007669"/>
    <property type="project" value="TreeGrafter"/>
</dbReference>
<dbReference type="Pfam" id="PF13629">
    <property type="entry name" value="T2SS-T3SS_pil_N"/>
    <property type="match status" value="1"/>
</dbReference>
<dbReference type="eggNOG" id="COG4964">
    <property type="taxonomic scope" value="Bacteria"/>
</dbReference>
<comment type="caution">
    <text evidence="5">The sequence shown here is derived from an EMBL/GenBank/DDBJ whole genome shotgun (WGS) entry which is preliminary data.</text>
</comment>
<sequence length="423" mass="44386" precursor="true">MTLKAFFVASATVLWTVNAAGAERETLREGSVLTFKPASDVASVVLSNEDALAVDVRGPRQVVVFGKKEGVGELLLLDARGRDIERHAFTVVGDLSNLESVLNGALPGARIHAERASGVVVLSGEAATSAQVATAGTITAGAFPALKLVNLVRSRASDQLAVSVRVMEVRKSRLKALGIRWSAMNRFNQGTGAVGNTFASALGQPGSADLFASAKFTLNRLTLDAYINFLRTEGAATMLAEPTLVATSGQKARFLAGGEIPVPTPYINGAGVSNSLGYTFKPYGVTLEFTPEILDGERVKLELAPEVSAIDDSHVVEFGGAKVPGLVSRKTATTVTLRFGESLAIAGLRTRDTQKDRRGLPFKTPFNLGDALAGANNTQDSDTELVLIVTPETVADAQGRMPTAREADPPPVSNPASHAPGRP</sequence>
<evidence type="ECO:0000313" key="5">
    <source>
        <dbReference type="EMBL" id="ENZ84008.1"/>
    </source>
</evidence>
<dbReference type="AlphaFoldDB" id="R0EF03"/>
<evidence type="ECO:0000256" key="2">
    <source>
        <dbReference type="SAM" id="MobiDB-lite"/>
    </source>
</evidence>
<dbReference type="Proteomes" id="UP000013063">
    <property type="component" value="Unassembled WGS sequence"/>
</dbReference>
<feature type="domain" description="Type II/III secretion system secretin-like" evidence="3">
    <location>
        <begin position="230"/>
        <end position="393"/>
    </location>
</feature>
<dbReference type="STRING" id="1292034.OR37_00516"/>
<dbReference type="OrthoDB" id="9775455at2"/>
<feature type="region of interest" description="Disordered" evidence="2">
    <location>
        <begin position="393"/>
        <end position="423"/>
    </location>
</feature>
<evidence type="ECO:0000259" key="3">
    <source>
        <dbReference type="Pfam" id="PF00263"/>
    </source>
</evidence>
<dbReference type="PANTHER" id="PTHR30332">
    <property type="entry name" value="PROBABLE GENERAL SECRETION PATHWAY PROTEIN D"/>
    <property type="match status" value="1"/>
</dbReference>
<evidence type="ECO:0000313" key="6">
    <source>
        <dbReference type="Proteomes" id="UP000013063"/>
    </source>
</evidence>
<comment type="similarity">
    <text evidence="1">Belongs to the bacterial secretin family.</text>
</comment>
<evidence type="ECO:0000259" key="4">
    <source>
        <dbReference type="Pfam" id="PF13629"/>
    </source>
</evidence>
<dbReference type="PANTHER" id="PTHR30332:SF17">
    <property type="entry name" value="TYPE IV PILIATION SYSTEM PROTEIN DR_0774-RELATED"/>
    <property type="match status" value="1"/>
</dbReference>
<proteinExistence type="inferred from homology"/>
<protein>
    <submittedName>
        <fullName evidence="5">Flp pilus assembly protein, secretin CpaC</fullName>
    </submittedName>
</protein>
<accession>R0EF03</accession>
<feature type="domain" description="Pilus formation protein N-terminal" evidence="4">
    <location>
        <begin position="26"/>
        <end position="87"/>
    </location>
</feature>
<gene>
    <name evidence="5" type="ORF">OR37_00516</name>
</gene>
<evidence type="ECO:0000256" key="1">
    <source>
        <dbReference type="RuleBase" id="RU004003"/>
    </source>
</evidence>
<dbReference type="Pfam" id="PF00263">
    <property type="entry name" value="Secretin"/>
    <property type="match status" value="1"/>
</dbReference>